<keyword evidence="3" id="KW-0029">Amino-acid transport</keyword>
<reference evidence="7 8" key="1">
    <citation type="submission" date="2024-06" db="EMBL/GenBank/DDBJ databases">
        <authorList>
            <person name="Tuo L."/>
        </authorList>
    </citation>
    <scope>NUCLEOTIDE SEQUENCE [LARGE SCALE GENOMIC DNA]</scope>
    <source>
        <strain evidence="7 8">ZMM04-5</strain>
    </source>
</reference>
<evidence type="ECO:0000256" key="5">
    <source>
        <dbReference type="SAM" id="SignalP"/>
    </source>
</evidence>
<dbReference type="Proteomes" id="UP001556196">
    <property type="component" value="Unassembled WGS sequence"/>
</dbReference>
<dbReference type="SUPFAM" id="SSF53822">
    <property type="entry name" value="Periplasmic binding protein-like I"/>
    <property type="match status" value="1"/>
</dbReference>
<keyword evidence="2 5" id="KW-0732">Signal</keyword>
<evidence type="ECO:0000256" key="3">
    <source>
        <dbReference type="ARBA" id="ARBA00022970"/>
    </source>
</evidence>
<dbReference type="Pfam" id="PF13458">
    <property type="entry name" value="Peripla_BP_6"/>
    <property type="match status" value="1"/>
</dbReference>
<dbReference type="PROSITE" id="PS51257">
    <property type="entry name" value="PROKAR_LIPOPROTEIN"/>
    <property type="match status" value="1"/>
</dbReference>
<organism evidence="7 8">
    <name type="scientific">Mesorhizobium marinum</name>
    <dbReference type="NCBI Taxonomy" id="3228790"/>
    <lineage>
        <taxon>Bacteria</taxon>
        <taxon>Pseudomonadati</taxon>
        <taxon>Pseudomonadota</taxon>
        <taxon>Alphaproteobacteria</taxon>
        <taxon>Hyphomicrobiales</taxon>
        <taxon>Phyllobacteriaceae</taxon>
        <taxon>Mesorhizobium</taxon>
    </lineage>
</organism>
<name>A0ABV3R6B0_9HYPH</name>
<evidence type="ECO:0000313" key="8">
    <source>
        <dbReference type="Proteomes" id="UP001556196"/>
    </source>
</evidence>
<dbReference type="EMBL" id="JBFOCI010000009">
    <property type="protein sequence ID" value="MEW9808512.1"/>
    <property type="molecule type" value="Genomic_DNA"/>
</dbReference>
<evidence type="ECO:0000259" key="6">
    <source>
        <dbReference type="Pfam" id="PF13458"/>
    </source>
</evidence>
<feature type="region of interest" description="Disordered" evidence="4">
    <location>
        <begin position="37"/>
        <end position="59"/>
    </location>
</feature>
<evidence type="ECO:0000256" key="2">
    <source>
        <dbReference type="ARBA" id="ARBA00022729"/>
    </source>
</evidence>
<dbReference type="PANTHER" id="PTHR30483:SF6">
    <property type="entry name" value="PERIPLASMIC BINDING PROTEIN OF ABC TRANSPORTER FOR NATURAL AMINO ACIDS"/>
    <property type="match status" value="1"/>
</dbReference>
<accession>A0ABV3R6B0</accession>
<proteinExistence type="inferred from homology"/>
<dbReference type="InterPro" id="IPR051010">
    <property type="entry name" value="BCAA_transport"/>
</dbReference>
<keyword evidence="3" id="KW-0813">Transport</keyword>
<feature type="signal peptide" evidence="5">
    <location>
        <begin position="1"/>
        <end position="24"/>
    </location>
</feature>
<evidence type="ECO:0000256" key="1">
    <source>
        <dbReference type="ARBA" id="ARBA00010062"/>
    </source>
</evidence>
<evidence type="ECO:0000256" key="4">
    <source>
        <dbReference type="SAM" id="MobiDB-lite"/>
    </source>
</evidence>
<dbReference type="InterPro" id="IPR028081">
    <property type="entry name" value="Leu-bd"/>
</dbReference>
<feature type="chain" id="PRO_5046082967" evidence="5">
    <location>
        <begin position="25"/>
        <end position="399"/>
    </location>
</feature>
<evidence type="ECO:0000313" key="7">
    <source>
        <dbReference type="EMBL" id="MEW9808512.1"/>
    </source>
</evidence>
<dbReference type="RefSeq" id="WP_367725747.1">
    <property type="nucleotide sequence ID" value="NZ_JBFOCI010000009.1"/>
</dbReference>
<dbReference type="InterPro" id="IPR028082">
    <property type="entry name" value="Peripla_BP_I"/>
</dbReference>
<dbReference type="PANTHER" id="PTHR30483">
    <property type="entry name" value="LEUCINE-SPECIFIC-BINDING PROTEIN"/>
    <property type="match status" value="1"/>
</dbReference>
<comment type="similarity">
    <text evidence="1">Belongs to the leucine-binding protein family.</text>
</comment>
<dbReference type="Gene3D" id="3.40.50.2300">
    <property type="match status" value="2"/>
</dbReference>
<sequence>MSRGRMTGLPLLGVFVPALLFALAACQSGGDIADALDPGSGSSGAQATPAHGSPRKPIALGKGNMHVSMLLPLSAAGHAGEEGRKMLDGAKLAMADMGDEFVTLTIEDTRGDAALARKMAVAAMSSGAKAVIGPTELPAANHLARITGDKRPPVLALAENFAGSKGVYSVRLSEADSAAAAAAAQAAKGMRKFVLFVADGADSDAISKRVANSLSIYGATLAVTMPYRTTGAGAEKAVSDVQALVEKPEAVIVASGATNPSILASMLRSKGLLGRNVALVGTNRWLAHPISDPLLEGAYIAALDVAEIEPFEARFKSTFNYAPDVNVAYAYDMVALTSGVARALGPKGLTRQVIENKTGFRGSTGLFRFRADGASERSMPLYQIRGGRLKQVEKSISGF</sequence>
<keyword evidence="8" id="KW-1185">Reference proteome</keyword>
<gene>
    <name evidence="7" type="ORF">ABUE31_21180</name>
</gene>
<comment type="caution">
    <text evidence="7">The sequence shown here is derived from an EMBL/GenBank/DDBJ whole genome shotgun (WGS) entry which is preliminary data.</text>
</comment>
<feature type="domain" description="Leucine-binding protein" evidence="6">
    <location>
        <begin position="68"/>
        <end position="387"/>
    </location>
</feature>
<protein>
    <submittedName>
        <fullName evidence="7">ABC transporter substrate-binding protein</fullName>
    </submittedName>
</protein>